<gene>
    <name evidence="2" type="ORF">PHJA_000586700</name>
</gene>
<sequence>IRPVLRTQENSCHRHSLQARPWFDQDQRRSNRARAAIDSPIHGVRTYPPPRPPLIHQSRHAHPRQGRRSHLPDLRHSPVHLEGARYLLPEIRRRAVEEGD</sequence>
<dbReference type="Proteomes" id="UP000653305">
    <property type="component" value="Unassembled WGS sequence"/>
</dbReference>
<comment type="caution">
    <text evidence="2">The sequence shown here is derived from an EMBL/GenBank/DDBJ whole genome shotgun (WGS) entry which is preliminary data.</text>
</comment>
<evidence type="ECO:0000256" key="1">
    <source>
        <dbReference type="SAM" id="MobiDB-lite"/>
    </source>
</evidence>
<name>A0A830BGF3_9LAMI</name>
<dbReference type="GO" id="GO:0005840">
    <property type="term" value="C:ribosome"/>
    <property type="evidence" value="ECO:0007669"/>
    <property type="project" value="UniProtKB-KW"/>
</dbReference>
<evidence type="ECO:0000313" key="2">
    <source>
        <dbReference type="EMBL" id="GFP84429.1"/>
    </source>
</evidence>
<keyword evidence="2" id="KW-0689">Ribosomal protein</keyword>
<dbReference type="EMBL" id="BMAC01000085">
    <property type="protein sequence ID" value="GFP84429.1"/>
    <property type="molecule type" value="Genomic_DNA"/>
</dbReference>
<dbReference type="AlphaFoldDB" id="A0A830BGF3"/>
<proteinExistence type="predicted"/>
<feature type="compositionally biased region" description="Basic residues" evidence="1">
    <location>
        <begin position="57"/>
        <end position="69"/>
    </location>
</feature>
<organism evidence="2 3">
    <name type="scientific">Phtheirospermum japonicum</name>
    <dbReference type="NCBI Taxonomy" id="374723"/>
    <lineage>
        <taxon>Eukaryota</taxon>
        <taxon>Viridiplantae</taxon>
        <taxon>Streptophyta</taxon>
        <taxon>Embryophyta</taxon>
        <taxon>Tracheophyta</taxon>
        <taxon>Spermatophyta</taxon>
        <taxon>Magnoliopsida</taxon>
        <taxon>eudicotyledons</taxon>
        <taxon>Gunneridae</taxon>
        <taxon>Pentapetalae</taxon>
        <taxon>asterids</taxon>
        <taxon>lamiids</taxon>
        <taxon>Lamiales</taxon>
        <taxon>Orobanchaceae</taxon>
        <taxon>Orobanchaceae incertae sedis</taxon>
        <taxon>Phtheirospermum</taxon>
    </lineage>
</organism>
<evidence type="ECO:0000313" key="3">
    <source>
        <dbReference type="Proteomes" id="UP000653305"/>
    </source>
</evidence>
<keyword evidence="3" id="KW-1185">Reference proteome</keyword>
<feature type="region of interest" description="Disordered" evidence="1">
    <location>
        <begin position="1"/>
        <end position="77"/>
    </location>
</feature>
<keyword evidence="2" id="KW-0687">Ribonucleoprotein</keyword>
<accession>A0A830BGF3</accession>
<reference evidence="2" key="1">
    <citation type="submission" date="2020-07" db="EMBL/GenBank/DDBJ databases">
        <title>Ethylene signaling mediates host invasion by parasitic plants.</title>
        <authorList>
            <person name="Yoshida S."/>
        </authorList>
    </citation>
    <scope>NUCLEOTIDE SEQUENCE</scope>
    <source>
        <strain evidence="2">Okayama</strain>
    </source>
</reference>
<protein>
    <submittedName>
        <fullName evidence="2">40S ribosomal protein s16</fullName>
    </submittedName>
</protein>
<feature type="non-terminal residue" evidence="2">
    <location>
        <position position="1"/>
    </location>
</feature>